<dbReference type="PANTHER" id="PTHR21485">
    <property type="entry name" value="HAD SUPERFAMILY MEMBERS CMAS AND KDSC"/>
    <property type="match status" value="1"/>
</dbReference>
<gene>
    <name evidence="1" type="primary">neuA</name>
    <name evidence="1" type="ORF">HMPREF9372_0963</name>
</gene>
<dbReference type="EMBL" id="AFPZ01000024">
    <property type="protein sequence ID" value="EGQ27041.1"/>
    <property type="molecule type" value="Genomic_DNA"/>
</dbReference>
<evidence type="ECO:0000313" key="2">
    <source>
        <dbReference type="Proteomes" id="UP000005316"/>
    </source>
</evidence>
<evidence type="ECO:0000313" key="1">
    <source>
        <dbReference type="EMBL" id="EGQ27041.1"/>
    </source>
</evidence>
<dbReference type="HOGENOM" id="CLU_042930_1_1_9"/>
<dbReference type="eggNOG" id="COG1083">
    <property type="taxonomic scope" value="Bacteria"/>
</dbReference>
<dbReference type="GO" id="GO:0008781">
    <property type="term" value="F:N-acylneuraminate cytidylyltransferase activity"/>
    <property type="evidence" value="ECO:0007669"/>
    <property type="project" value="UniProtKB-EC"/>
</dbReference>
<dbReference type="AlphaFoldDB" id="F9DQ83"/>
<sequence>MIFLINGKKVVAVIPARGGSKGVLRKNLRNLAGKPLIAWTIEAAAKSKYLDRILLSSDDNEIIELAKSYGCEVPFVRPAHLATDDAISADVILHALDAITPYDYVIMLQPTSPLRTTEDIDLCIETLVNKKAKSCVSISESSESPYWMFKLDDEAKIDAFVKEEIIPRRQDLPIVYSLNGAVYIAEINWFKKKKTFLTNETVGFIMPRNRSYDIDTNEDFLMCEYSLDDKYSSQSNEIDNL</sequence>
<dbReference type="SUPFAM" id="SSF53448">
    <property type="entry name" value="Nucleotide-diphospho-sugar transferases"/>
    <property type="match status" value="1"/>
</dbReference>
<name>F9DQ83_9BACL</name>
<dbReference type="Gene3D" id="3.90.550.10">
    <property type="entry name" value="Spore Coat Polysaccharide Biosynthesis Protein SpsA, Chain A"/>
    <property type="match status" value="1"/>
</dbReference>
<dbReference type="CDD" id="cd02513">
    <property type="entry name" value="CMP-NeuAc_Synthase"/>
    <property type="match status" value="1"/>
</dbReference>
<reference evidence="1 2" key="1">
    <citation type="submission" date="2011-04" db="EMBL/GenBank/DDBJ databases">
        <authorList>
            <person name="Muzny D."/>
            <person name="Qin X."/>
            <person name="Deng J."/>
            <person name="Jiang H."/>
            <person name="Liu Y."/>
            <person name="Qu J."/>
            <person name="Song X.-Z."/>
            <person name="Zhang L."/>
            <person name="Thornton R."/>
            <person name="Coyle M."/>
            <person name="Francisco L."/>
            <person name="Jackson L."/>
            <person name="Javaid M."/>
            <person name="Korchina V."/>
            <person name="Kovar C."/>
            <person name="Mata R."/>
            <person name="Mathew T."/>
            <person name="Ngo R."/>
            <person name="Nguyen L."/>
            <person name="Nguyen N."/>
            <person name="Okwuonu G."/>
            <person name="Ongeri F."/>
            <person name="Pham C."/>
            <person name="Simmons D."/>
            <person name="Wilczek-Boney K."/>
            <person name="Hale W."/>
            <person name="Jakkamsetti A."/>
            <person name="Pham P."/>
            <person name="Ruth R."/>
            <person name="San Lucas F."/>
            <person name="Warren J."/>
            <person name="Zhang J."/>
            <person name="Zhao Z."/>
            <person name="Zhou C."/>
            <person name="Zhu D."/>
            <person name="Lee S."/>
            <person name="Bess C."/>
            <person name="Blankenburg K."/>
            <person name="Forbes L."/>
            <person name="Fu Q."/>
            <person name="Gubbala S."/>
            <person name="Hirani K."/>
            <person name="Jayaseelan J.C."/>
            <person name="Lara F."/>
            <person name="Munidasa M."/>
            <person name="Palculict T."/>
            <person name="Patil S."/>
            <person name="Pu L.-L."/>
            <person name="Saada N."/>
            <person name="Tang L."/>
            <person name="Weissenberger G."/>
            <person name="Zhu Y."/>
            <person name="Hemphill L."/>
            <person name="Shang Y."/>
            <person name="Youmans B."/>
            <person name="Ayvaz T."/>
            <person name="Ross M."/>
            <person name="Santibanez J."/>
            <person name="Aqrawi P."/>
            <person name="Gross S."/>
            <person name="Joshi V."/>
            <person name="Fowler G."/>
            <person name="Nazareth L."/>
            <person name="Reid J."/>
            <person name="Worley K."/>
            <person name="Petrosino J."/>
            <person name="Highlander S."/>
            <person name="Gibbs R."/>
        </authorList>
    </citation>
    <scope>NUCLEOTIDE SEQUENCE [LARGE SCALE GENOMIC DNA]</scope>
    <source>
        <strain evidence="1 2">2681</strain>
    </source>
</reference>
<dbReference type="InterPro" id="IPR050793">
    <property type="entry name" value="CMP-NeuNAc_synthase"/>
</dbReference>
<dbReference type="InterPro" id="IPR003329">
    <property type="entry name" value="Cytidylyl_trans"/>
</dbReference>
<accession>F9DQ83</accession>
<dbReference type="Proteomes" id="UP000005316">
    <property type="component" value="Unassembled WGS sequence"/>
</dbReference>
<keyword evidence="1" id="KW-0548">Nucleotidyltransferase</keyword>
<comment type="caution">
    <text evidence="1">The sequence shown here is derived from an EMBL/GenBank/DDBJ whole genome shotgun (WGS) entry which is preliminary data.</text>
</comment>
<organism evidence="1 2">
    <name type="scientific">Sporosarcina newyorkensis 2681</name>
    <dbReference type="NCBI Taxonomy" id="1027292"/>
    <lineage>
        <taxon>Bacteria</taxon>
        <taxon>Bacillati</taxon>
        <taxon>Bacillota</taxon>
        <taxon>Bacilli</taxon>
        <taxon>Bacillales</taxon>
        <taxon>Caryophanaceae</taxon>
        <taxon>Sporosarcina</taxon>
    </lineage>
</organism>
<keyword evidence="1" id="KW-0808">Transferase</keyword>
<protein>
    <submittedName>
        <fullName evidence="1">N-acylneuraminate cytidylyltransferase</fullName>
        <ecNumber evidence="1">2.7.7.43</ecNumber>
    </submittedName>
</protein>
<dbReference type="InterPro" id="IPR029044">
    <property type="entry name" value="Nucleotide-diphossugar_trans"/>
</dbReference>
<dbReference type="Pfam" id="PF02348">
    <property type="entry name" value="CTP_transf_3"/>
    <property type="match status" value="1"/>
</dbReference>
<dbReference type="EC" id="2.7.7.43" evidence="1"/>
<proteinExistence type="predicted"/>
<dbReference type="PANTHER" id="PTHR21485:SF6">
    <property type="entry name" value="N-ACYLNEURAMINATE CYTIDYLYLTRANSFERASE-RELATED"/>
    <property type="match status" value="1"/>
</dbReference>